<dbReference type="Pfam" id="PF04851">
    <property type="entry name" value="ResIII"/>
    <property type="match status" value="1"/>
</dbReference>
<dbReference type="AlphaFoldDB" id="A0A316DBL4"/>
<dbReference type="InterPro" id="IPR027417">
    <property type="entry name" value="P-loop_NTPase"/>
</dbReference>
<evidence type="ECO:0000259" key="11">
    <source>
        <dbReference type="PROSITE" id="PS51194"/>
    </source>
</evidence>
<dbReference type="NCBIfam" id="NF045503">
    <property type="entry name" value="repair_heli_XPB"/>
    <property type="match status" value="1"/>
</dbReference>
<dbReference type="InterPro" id="IPR050615">
    <property type="entry name" value="ATP-dep_DNA_Helicase"/>
</dbReference>
<keyword evidence="5" id="KW-0067">ATP-binding</keyword>
<dbReference type="InterPro" id="IPR006935">
    <property type="entry name" value="Helicase/UvrB_N"/>
</dbReference>
<evidence type="ECO:0000256" key="7">
    <source>
        <dbReference type="ARBA" id="ARBA00034617"/>
    </source>
</evidence>
<evidence type="ECO:0000313" key="13">
    <source>
        <dbReference type="Proteomes" id="UP000245634"/>
    </source>
</evidence>
<evidence type="ECO:0000256" key="8">
    <source>
        <dbReference type="ARBA" id="ARBA00034808"/>
    </source>
</evidence>
<dbReference type="EMBL" id="QGGL01000003">
    <property type="protein sequence ID" value="PWK15527.1"/>
    <property type="molecule type" value="Genomic_DNA"/>
</dbReference>
<dbReference type="PANTHER" id="PTHR11274:SF0">
    <property type="entry name" value="GENERAL TRANSCRIPTION AND DNA REPAIR FACTOR IIH HELICASE SUBUNIT XPB"/>
    <property type="match status" value="1"/>
</dbReference>
<dbReference type="OrthoDB" id="9802848at2"/>
<dbReference type="CDD" id="cd18029">
    <property type="entry name" value="DEXHc_XPB"/>
    <property type="match status" value="1"/>
</dbReference>
<evidence type="ECO:0000256" key="1">
    <source>
        <dbReference type="ARBA" id="ARBA00006637"/>
    </source>
</evidence>
<dbReference type="GO" id="GO:0003677">
    <property type="term" value="F:DNA binding"/>
    <property type="evidence" value="ECO:0007669"/>
    <property type="project" value="InterPro"/>
</dbReference>
<dbReference type="PANTHER" id="PTHR11274">
    <property type="entry name" value="RAD25/XP-B DNA REPAIR HELICASE"/>
    <property type="match status" value="1"/>
</dbReference>
<feature type="domain" description="Helicase ATP-binding" evidence="10">
    <location>
        <begin position="193"/>
        <end position="354"/>
    </location>
</feature>
<keyword evidence="4" id="KW-0347">Helicase</keyword>
<dbReference type="RefSeq" id="WP_109686658.1">
    <property type="nucleotide sequence ID" value="NZ_QGGL01000003.1"/>
</dbReference>
<evidence type="ECO:0000256" key="6">
    <source>
        <dbReference type="ARBA" id="ARBA00023235"/>
    </source>
</evidence>
<evidence type="ECO:0000259" key="10">
    <source>
        <dbReference type="PROSITE" id="PS51192"/>
    </source>
</evidence>
<dbReference type="Pfam" id="PF16203">
    <property type="entry name" value="ERCC3_RAD25_C"/>
    <property type="match status" value="1"/>
</dbReference>
<evidence type="ECO:0000256" key="4">
    <source>
        <dbReference type="ARBA" id="ARBA00022806"/>
    </source>
</evidence>
<evidence type="ECO:0000256" key="2">
    <source>
        <dbReference type="ARBA" id="ARBA00022741"/>
    </source>
</evidence>
<dbReference type="SUPFAM" id="SSF52540">
    <property type="entry name" value="P-loop containing nucleoside triphosphate hydrolases"/>
    <property type="match status" value="1"/>
</dbReference>
<gene>
    <name evidence="12" type="ORF">C7459_10363</name>
</gene>
<dbReference type="GO" id="GO:0005524">
    <property type="term" value="F:ATP binding"/>
    <property type="evidence" value="ECO:0007669"/>
    <property type="project" value="UniProtKB-KW"/>
</dbReference>
<dbReference type="InterPro" id="IPR014001">
    <property type="entry name" value="Helicase_ATP-bd"/>
</dbReference>
<evidence type="ECO:0000313" key="12">
    <source>
        <dbReference type="EMBL" id="PWK15527.1"/>
    </source>
</evidence>
<dbReference type="PROSITE" id="PS51192">
    <property type="entry name" value="HELICASE_ATP_BIND_1"/>
    <property type="match status" value="1"/>
</dbReference>
<keyword evidence="2" id="KW-0547">Nucleotide-binding</keyword>
<dbReference type="GO" id="GO:0016787">
    <property type="term" value="F:hydrolase activity"/>
    <property type="evidence" value="ECO:0007669"/>
    <property type="project" value="UniProtKB-KW"/>
</dbReference>
<dbReference type="InterPro" id="IPR032438">
    <property type="entry name" value="ERCC3_RAD25_C"/>
</dbReference>
<dbReference type="CDD" id="cd18789">
    <property type="entry name" value="SF2_C_XPB"/>
    <property type="match status" value="1"/>
</dbReference>
<dbReference type="PROSITE" id="PS51194">
    <property type="entry name" value="HELICASE_CTER"/>
    <property type="match status" value="1"/>
</dbReference>
<dbReference type="EC" id="5.6.2.4" evidence="8"/>
<accession>A0A316DBL4</accession>
<evidence type="ECO:0000256" key="5">
    <source>
        <dbReference type="ARBA" id="ARBA00022840"/>
    </source>
</evidence>
<keyword evidence="6" id="KW-0413">Isomerase</keyword>
<organism evidence="12 13">
    <name type="scientific">Tumebacillus permanentifrigoris</name>
    <dbReference type="NCBI Taxonomy" id="378543"/>
    <lineage>
        <taxon>Bacteria</taxon>
        <taxon>Bacillati</taxon>
        <taxon>Bacillota</taxon>
        <taxon>Bacilli</taxon>
        <taxon>Bacillales</taxon>
        <taxon>Alicyclobacillaceae</taxon>
        <taxon>Tumebacillus</taxon>
    </lineage>
</organism>
<reference evidence="12 13" key="1">
    <citation type="submission" date="2018-05" db="EMBL/GenBank/DDBJ databases">
        <title>Genomic Encyclopedia of Type Strains, Phase IV (KMG-IV): sequencing the most valuable type-strain genomes for metagenomic binning, comparative biology and taxonomic classification.</title>
        <authorList>
            <person name="Goeker M."/>
        </authorList>
    </citation>
    <scope>NUCLEOTIDE SEQUENCE [LARGE SCALE GENOMIC DNA]</scope>
    <source>
        <strain evidence="12 13">DSM 18773</strain>
    </source>
</reference>
<protein>
    <recommendedName>
        <fullName evidence="8">DNA 3'-5' helicase</fullName>
        <ecNumber evidence="8">5.6.2.4</ecNumber>
    </recommendedName>
</protein>
<feature type="domain" description="Helicase C-terminal" evidence="11">
    <location>
        <begin position="406"/>
        <end position="555"/>
    </location>
</feature>
<dbReference type="Gene3D" id="3.40.50.300">
    <property type="entry name" value="P-loop containing nucleotide triphosphate hydrolases"/>
    <property type="match status" value="2"/>
</dbReference>
<comment type="similarity">
    <text evidence="1">Belongs to the helicase family. RAD25/XPB subfamily.</text>
</comment>
<name>A0A316DBL4_9BACL</name>
<dbReference type="Pfam" id="PF13625">
    <property type="entry name" value="Helicase_C_3"/>
    <property type="match status" value="1"/>
</dbReference>
<dbReference type="SMART" id="SM00490">
    <property type="entry name" value="HELICc"/>
    <property type="match status" value="1"/>
</dbReference>
<comment type="catalytic activity">
    <reaction evidence="9">
        <text>ATP + H2O = ADP + phosphate + H(+)</text>
        <dbReference type="Rhea" id="RHEA:13065"/>
        <dbReference type="ChEBI" id="CHEBI:15377"/>
        <dbReference type="ChEBI" id="CHEBI:15378"/>
        <dbReference type="ChEBI" id="CHEBI:30616"/>
        <dbReference type="ChEBI" id="CHEBI:43474"/>
        <dbReference type="ChEBI" id="CHEBI:456216"/>
        <dbReference type="EC" id="5.6.2.4"/>
    </reaction>
</comment>
<dbReference type="Proteomes" id="UP000245634">
    <property type="component" value="Unassembled WGS sequence"/>
</dbReference>
<proteinExistence type="inferred from homology"/>
<evidence type="ECO:0000256" key="3">
    <source>
        <dbReference type="ARBA" id="ARBA00022801"/>
    </source>
</evidence>
<comment type="caution">
    <text evidence="12">The sequence shown here is derived from an EMBL/GenBank/DDBJ whole genome shotgun (WGS) entry which is preliminary data.</text>
</comment>
<sequence length="563" mass="63644">MTIPKPLIVQSDGTLLVETAHPVYPELRDQLVRFAELLKSPDHFHTYRLSRISLWNAAANGCTPELVLTLLHAHSRYALPLHLQQLVLAEMNKYGSLQLVSGTDCHVLQGDRALLEAIRQLPGVKEHLQGRKRTLLEVKERSRGPLKRLLAQHGYPVQDLVGYLEGEPLSLELRTKTRAGHALLLRPYQREAVRAFHAEGSGVVVLPCGAGKTVVGIAAMAQAKTHTLVLTPNIVAARQWRRELLDKTDLDESLVGEYTAEQKEIKPVTITTYQMLTYASGGSKSKTNKTYPHFERLNRERWGLIVYDEVHLLPAPIFRLTADVQSTRRLGLTATLVREDGAESDVFSLIGPKKFDVPWKEMEQGGYIAPTTCYEVTVSMAHDWRVKYIEATQRQKYRIASENPRKLDALQALLRRHEHDRVLIIGQYLEQLQTVGELLRAPVLTGKTPTPERERLFELFRHGELRVLVVSKVANIAIDLPDANVAIQLSGAFGSRQEEAQRIGRLLRPKRDGGESHFYTVVTRDTIDREMGNRRQLFLTEQGYAYRVLDAEDLDKPPEVHPV</sequence>
<dbReference type="SMART" id="SM00487">
    <property type="entry name" value="DEXDc"/>
    <property type="match status" value="1"/>
</dbReference>
<dbReference type="PRINTS" id="PR00851">
    <property type="entry name" value="XRODRMPGMNTB"/>
</dbReference>
<dbReference type="GO" id="GO:0043138">
    <property type="term" value="F:3'-5' DNA helicase activity"/>
    <property type="evidence" value="ECO:0007669"/>
    <property type="project" value="UniProtKB-EC"/>
</dbReference>
<keyword evidence="13" id="KW-1185">Reference proteome</keyword>
<keyword evidence="3" id="KW-0378">Hydrolase</keyword>
<evidence type="ECO:0000256" key="9">
    <source>
        <dbReference type="ARBA" id="ARBA00048988"/>
    </source>
</evidence>
<comment type="catalytic activity">
    <reaction evidence="7">
        <text>Couples ATP hydrolysis with the unwinding of duplex DNA by translocating in the 3'-5' direction.</text>
        <dbReference type="EC" id="5.6.2.4"/>
    </reaction>
</comment>
<dbReference type="InterPro" id="IPR032830">
    <property type="entry name" value="XPB/Ssl2_N"/>
</dbReference>
<dbReference type="InterPro" id="IPR001650">
    <property type="entry name" value="Helicase_C-like"/>
</dbReference>